<dbReference type="Pfam" id="PF08241">
    <property type="entry name" value="Methyltransf_11"/>
    <property type="match status" value="1"/>
</dbReference>
<evidence type="ECO:0000313" key="2">
    <source>
        <dbReference type="EMBL" id="OGG46432.1"/>
    </source>
</evidence>
<dbReference type="SUPFAM" id="SSF53335">
    <property type="entry name" value="S-adenosyl-L-methionine-dependent methyltransferases"/>
    <property type="match status" value="1"/>
</dbReference>
<name>A0A1F6CBW0_HANXR</name>
<dbReference type="PANTHER" id="PTHR43591:SF24">
    <property type="entry name" value="2-METHOXY-6-POLYPRENYL-1,4-BENZOQUINOL METHYLASE, MITOCHONDRIAL"/>
    <property type="match status" value="1"/>
</dbReference>
<protein>
    <recommendedName>
        <fullName evidence="1">Methyltransferase type 11 domain-containing protein</fullName>
    </recommendedName>
</protein>
<dbReference type="Gene3D" id="3.40.50.150">
    <property type="entry name" value="Vaccinia Virus protein VP39"/>
    <property type="match status" value="1"/>
</dbReference>
<gene>
    <name evidence="2" type="ORF">A3F84_05320</name>
</gene>
<organism evidence="2 3">
    <name type="scientific">Handelsmanbacteria sp. (strain RIFCSPLOWO2_12_FULL_64_10)</name>
    <dbReference type="NCBI Taxonomy" id="1817868"/>
    <lineage>
        <taxon>Bacteria</taxon>
        <taxon>Candidatus Handelsmaniibacteriota</taxon>
    </lineage>
</organism>
<dbReference type="InterPro" id="IPR013216">
    <property type="entry name" value="Methyltransf_11"/>
</dbReference>
<sequence>MIFPRFSASPFPRFAVALCSRDSRLAAEEAFHDAWARQIEVEAIDVDLAFHPTISPETHYALERLGDLKGRRVLDLGCGAGEASVCLARRGARVWAADLSGEMLRAAGRLAERYGVRGRVRLVKVDAEAMAFPSGAFDAVYGFGVLHHLDLDAAATEVARVLRPGGRAVFVEPLKYNPIINLYRWMSPDVHTRDEHPMSFADFERVGRRFREVGHREFQLLALLIHVYFFAILKLDPRTERYWKRAVQDGRRFEGWFRAIRWADRALLRCVPPLRRMSWASVVELVK</sequence>
<comment type="caution">
    <text evidence="2">The sequence shown here is derived from an EMBL/GenBank/DDBJ whole genome shotgun (WGS) entry which is preliminary data.</text>
</comment>
<dbReference type="EMBL" id="MFKF01000317">
    <property type="protein sequence ID" value="OGG46432.1"/>
    <property type="molecule type" value="Genomic_DNA"/>
</dbReference>
<dbReference type="InterPro" id="IPR029063">
    <property type="entry name" value="SAM-dependent_MTases_sf"/>
</dbReference>
<dbReference type="Proteomes" id="UP000178606">
    <property type="component" value="Unassembled WGS sequence"/>
</dbReference>
<dbReference type="CDD" id="cd02440">
    <property type="entry name" value="AdoMet_MTases"/>
    <property type="match status" value="1"/>
</dbReference>
<dbReference type="AlphaFoldDB" id="A0A1F6CBW0"/>
<dbReference type="GO" id="GO:0008757">
    <property type="term" value="F:S-adenosylmethionine-dependent methyltransferase activity"/>
    <property type="evidence" value="ECO:0007669"/>
    <property type="project" value="InterPro"/>
</dbReference>
<evidence type="ECO:0000313" key="3">
    <source>
        <dbReference type="Proteomes" id="UP000178606"/>
    </source>
</evidence>
<reference evidence="2 3" key="1">
    <citation type="journal article" date="2016" name="Nat. Commun.">
        <title>Thousands of microbial genomes shed light on interconnected biogeochemical processes in an aquifer system.</title>
        <authorList>
            <person name="Anantharaman K."/>
            <person name="Brown C.T."/>
            <person name="Hug L.A."/>
            <person name="Sharon I."/>
            <person name="Castelle C.J."/>
            <person name="Probst A.J."/>
            <person name="Thomas B.C."/>
            <person name="Singh A."/>
            <person name="Wilkins M.J."/>
            <person name="Karaoz U."/>
            <person name="Brodie E.L."/>
            <person name="Williams K.H."/>
            <person name="Hubbard S.S."/>
            <person name="Banfield J.F."/>
        </authorList>
    </citation>
    <scope>NUCLEOTIDE SEQUENCE [LARGE SCALE GENOMIC DNA]</scope>
    <source>
        <strain evidence="3">RIFCSPLOWO2_12_FULL_64_10</strain>
    </source>
</reference>
<evidence type="ECO:0000259" key="1">
    <source>
        <dbReference type="Pfam" id="PF08241"/>
    </source>
</evidence>
<proteinExistence type="predicted"/>
<accession>A0A1F6CBW0</accession>
<feature type="domain" description="Methyltransferase type 11" evidence="1">
    <location>
        <begin position="74"/>
        <end position="170"/>
    </location>
</feature>
<dbReference type="PANTHER" id="PTHR43591">
    <property type="entry name" value="METHYLTRANSFERASE"/>
    <property type="match status" value="1"/>
</dbReference>